<keyword evidence="2" id="KW-0812">Transmembrane</keyword>
<dbReference type="AlphaFoldDB" id="A0A8S4N3F0"/>
<keyword evidence="2" id="KW-0472">Membrane</keyword>
<comment type="caution">
    <text evidence="3">The sequence shown here is derived from an EMBL/GenBank/DDBJ whole genome shotgun (WGS) entry which is preliminary data.</text>
</comment>
<name>A0A8S4N3F0_OWEFU</name>
<feature type="transmembrane region" description="Helical" evidence="2">
    <location>
        <begin position="175"/>
        <end position="199"/>
    </location>
</feature>
<accession>A0A8S4N3F0</accession>
<feature type="region of interest" description="Disordered" evidence="1">
    <location>
        <begin position="108"/>
        <end position="132"/>
    </location>
</feature>
<dbReference type="Proteomes" id="UP000749559">
    <property type="component" value="Unassembled WGS sequence"/>
</dbReference>
<feature type="compositionally biased region" description="Polar residues" evidence="1">
    <location>
        <begin position="274"/>
        <end position="290"/>
    </location>
</feature>
<organism evidence="3 4">
    <name type="scientific">Owenia fusiformis</name>
    <name type="common">Polychaete worm</name>
    <dbReference type="NCBI Taxonomy" id="6347"/>
    <lineage>
        <taxon>Eukaryota</taxon>
        <taxon>Metazoa</taxon>
        <taxon>Spiralia</taxon>
        <taxon>Lophotrochozoa</taxon>
        <taxon>Annelida</taxon>
        <taxon>Polychaeta</taxon>
        <taxon>Sedentaria</taxon>
        <taxon>Canalipalpata</taxon>
        <taxon>Sabellida</taxon>
        <taxon>Oweniida</taxon>
        <taxon>Oweniidae</taxon>
        <taxon>Owenia</taxon>
    </lineage>
</organism>
<feature type="transmembrane region" description="Helical" evidence="2">
    <location>
        <begin position="142"/>
        <end position="163"/>
    </location>
</feature>
<keyword evidence="2" id="KW-1133">Transmembrane helix</keyword>
<evidence type="ECO:0000313" key="4">
    <source>
        <dbReference type="Proteomes" id="UP000749559"/>
    </source>
</evidence>
<feature type="compositionally biased region" description="Basic and acidic residues" evidence="1">
    <location>
        <begin position="326"/>
        <end position="346"/>
    </location>
</feature>
<feature type="compositionally biased region" description="Basic and acidic residues" evidence="1">
    <location>
        <begin position="13"/>
        <end position="40"/>
    </location>
</feature>
<evidence type="ECO:0000256" key="2">
    <source>
        <dbReference type="SAM" id="Phobius"/>
    </source>
</evidence>
<feature type="compositionally biased region" description="Polar residues" evidence="1">
    <location>
        <begin position="210"/>
        <end position="237"/>
    </location>
</feature>
<evidence type="ECO:0000256" key="1">
    <source>
        <dbReference type="SAM" id="MobiDB-lite"/>
    </source>
</evidence>
<proteinExistence type="predicted"/>
<reference evidence="3" key="1">
    <citation type="submission" date="2022-03" db="EMBL/GenBank/DDBJ databases">
        <authorList>
            <person name="Martin C."/>
        </authorList>
    </citation>
    <scope>NUCLEOTIDE SEQUENCE</scope>
</reference>
<protein>
    <submittedName>
        <fullName evidence="3">Uncharacterized protein</fullName>
    </submittedName>
</protein>
<evidence type="ECO:0000313" key="3">
    <source>
        <dbReference type="EMBL" id="CAH1775273.1"/>
    </source>
</evidence>
<keyword evidence="4" id="KW-1185">Reference proteome</keyword>
<sequence>MPKRKVVSHARQRLAERKAIRDEMTGAGRRREANARKQEARAVQVQKRADTQAAKARQTEARRAARRAARPTNVVVRPTRYVTVTRHIPSSAQSGACYIPSSAQDGATNSVNGSGASVDRRPGGPVSTDSTSEKRTYIKRKAFLRLCVFLLVLFLIALTGIALTTVGVVKDGMALTVIGPLLLIIGIGALVAVGILFYYKSRKTGFFSPSDITEPTNPSIRSTSIDINSPPTRTTAKISFIPASKDKPDNPTASGGSADPSKPPPGGEKHVAETVSNLAPTAESSPPNSNERQDGFASATAPPSNIATAPSSSSLPPPPYTTVSEMPERSNTHQAPHDRRDSREDIDVTNLPPSYSEAISRKSDV</sequence>
<feature type="compositionally biased region" description="Basic residues" evidence="1">
    <location>
        <begin position="1"/>
        <end position="12"/>
    </location>
</feature>
<feature type="region of interest" description="Disordered" evidence="1">
    <location>
        <begin position="210"/>
        <end position="365"/>
    </location>
</feature>
<dbReference type="EMBL" id="CAIIXF020000001">
    <property type="protein sequence ID" value="CAH1775273.1"/>
    <property type="molecule type" value="Genomic_DNA"/>
</dbReference>
<feature type="region of interest" description="Disordered" evidence="1">
    <location>
        <begin position="1"/>
        <end position="70"/>
    </location>
</feature>
<gene>
    <name evidence="3" type="ORF">OFUS_LOCUS2599</name>
</gene>